<dbReference type="EMBL" id="VEVO01000018">
    <property type="protein sequence ID" value="KAF0027132.1"/>
    <property type="molecule type" value="Genomic_DNA"/>
</dbReference>
<dbReference type="AlphaFoldDB" id="A0A6A4S7F2"/>
<reference evidence="1 2" key="1">
    <citation type="submission" date="2019-06" db="EMBL/GenBank/DDBJ databases">
        <title>Draft genomes of female and male turbot (Scophthalmus maximus).</title>
        <authorList>
            <person name="Xu H."/>
            <person name="Xu X.-W."/>
            <person name="Shao C."/>
            <person name="Chen S."/>
        </authorList>
    </citation>
    <scope>NUCLEOTIDE SEQUENCE [LARGE SCALE GENOMIC DNA]</scope>
    <source>
        <strain evidence="1">Ysfricsl-2016a</strain>
        <tissue evidence="1">Blood</tissue>
    </source>
</reference>
<sequence>MCFRRGHLEDLKRLCRSCPANGSALLLLLLRGRDLAISGHPVRRRHLELRSRETDRPVTSSVDRHLPATCSSTQNRAKNYNLHQVNEEGRVKPEAHLNDHAAISTGRKTRPMPNIGKRNHNLTRKLSEHVVESKTKQTMDIQYEIVDTECIMKMKFCRTMTAHHRTVIPFCSPENLLSKTVLTKTNTNLSLRHRNTQNTGCHNAFDAILMKSEYDVFSLRIFPPFSQKSCVQTRPDIFRKC</sequence>
<comment type="caution">
    <text evidence="1">The sequence shown here is derived from an EMBL/GenBank/DDBJ whole genome shotgun (WGS) entry which is preliminary data.</text>
</comment>
<gene>
    <name evidence="1" type="ORF">F2P81_019873</name>
</gene>
<dbReference type="Proteomes" id="UP000438429">
    <property type="component" value="Unassembled WGS sequence"/>
</dbReference>
<proteinExistence type="predicted"/>
<name>A0A6A4S7F2_SCOMX</name>
<evidence type="ECO:0000313" key="2">
    <source>
        <dbReference type="Proteomes" id="UP000438429"/>
    </source>
</evidence>
<organism evidence="1 2">
    <name type="scientific">Scophthalmus maximus</name>
    <name type="common">Turbot</name>
    <name type="synonym">Psetta maxima</name>
    <dbReference type="NCBI Taxonomy" id="52904"/>
    <lineage>
        <taxon>Eukaryota</taxon>
        <taxon>Metazoa</taxon>
        <taxon>Chordata</taxon>
        <taxon>Craniata</taxon>
        <taxon>Vertebrata</taxon>
        <taxon>Euteleostomi</taxon>
        <taxon>Actinopterygii</taxon>
        <taxon>Neopterygii</taxon>
        <taxon>Teleostei</taxon>
        <taxon>Neoteleostei</taxon>
        <taxon>Acanthomorphata</taxon>
        <taxon>Carangaria</taxon>
        <taxon>Pleuronectiformes</taxon>
        <taxon>Pleuronectoidei</taxon>
        <taxon>Scophthalmidae</taxon>
        <taxon>Scophthalmus</taxon>
    </lineage>
</organism>
<accession>A0A6A4S7F2</accession>
<protein>
    <submittedName>
        <fullName evidence="1">Uncharacterized protein</fullName>
    </submittedName>
</protein>
<evidence type="ECO:0000313" key="1">
    <source>
        <dbReference type="EMBL" id="KAF0027132.1"/>
    </source>
</evidence>